<feature type="transmembrane region" description="Helical" evidence="1">
    <location>
        <begin position="356"/>
        <end position="375"/>
    </location>
</feature>
<keyword evidence="1" id="KW-1133">Transmembrane helix</keyword>
<dbReference type="OrthoDB" id="9815466at2"/>
<keyword evidence="1" id="KW-0812">Transmembrane</keyword>
<comment type="caution">
    <text evidence="2">The sequence shown here is derived from an EMBL/GenBank/DDBJ whole genome shotgun (WGS) entry which is preliminary data.</text>
</comment>
<feature type="transmembrane region" description="Helical" evidence="1">
    <location>
        <begin position="233"/>
        <end position="258"/>
    </location>
</feature>
<name>A0A3P2RMQ5_WEIVI</name>
<gene>
    <name evidence="2" type="ORF">D3P96_02145</name>
</gene>
<dbReference type="RefSeq" id="WP_124942747.1">
    <property type="nucleotide sequence ID" value="NZ_RHGY01000001.1"/>
</dbReference>
<evidence type="ECO:0000313" key="2">
    <source>
        <dbReference type="EMBL" id="RRG18808.1"/>
    </source>
</evidence>
<dbReference type="Pfam" id="PF09586">
    <property type="entry name" value="YfhO"/>
    <property type="match status" value="1"/>
</dbReference>
<dbReference type="InterPro" id="IPR018580">
    <property type="entry name" value="Uncharacterised_YfhO"/>
</dbReference>
<dbReference type="GO" id="GO:0016740">
    <property type="term" value="F:transferase activity"/>
    <property type="evidence" value="ECO:0007669"/>
    <property type="project" value="UniProtKB-KW"/>
</dbReference>
<feature type="transmembrane region" description="Helical" evidence="1">
    <location>
        <begin position="407"/>
        <end position="425"/>
    </location>
</feature>
<dbReference type="EMBL" id="RHGY01000001">
    <property type="protein sequence ID" value="RRG18808.1"/>
    <property type="molecule type" value="Genomic_DNA"/>
</dbReference>
<dbReference type="AlphaFoldDB" id="A0A3P2RMQ5"/>
<feature type="transmembrane region" description="Helical" evidence="1">
    <location>
        <begin position="382"/>
        <end position="401"/>
    </location>
</feature>
<feature type="transmembrane region" description="Helical" evidence="1">
    <location>
        <begin position="164"/>
        <end position="182"/>
    </location>
</feature>
<feature type="transmembrane region" description="Helical" evidence="1">
    <location>
        <begin position="139"/>
        <end position="158"/>
    </location>
</feature>
<reference evidence="2 3" key="1">
    <citation type="submission" date="2018-10" db="EMBL/GenBank/DDBJ databases">
        <title>Draft genome sequence of Weissella viridescens UCO-SMC3.</title>
        <authorList>
            <person name="Garcia-Cancino A."/>
            <person name="Espinoza-Monje M."/>
            <person name="Albarracin L."/>
            <person name="Garcia-Castillo V."/>
            <person name="Campos-Martin J."/>
            <person name="Nakano Y."/>
            <person name="Guitierrez-Zamorano C."/>
            <person name="Ikeda-Ohtsubo W."/>
            <person name="Morita H."/>
            <person name="Kitazawa H."/>
            <person name="Villena J."/>
        </authorList>
    </citation>
    <scope>NUCLEOTIDE SEQUENCE [LARGE SCALE GENOMIC DNA]</scope>
    <source>
        <strain evidence="2 3">UCO-SMC3</strain>
    </source>
</reference>
<accession>A0A3P2RMQ5</accession>
<dbReference type="PANTHER" id="PTHR38454:SF1">
    <property type="entry name" value="INTEGRAL MEMBRANE PROTEIN"/>
    <property type="match status" value="1"/>
</dbReference>
<feature type="transmembrane region" description="Helical" evidence="1">
    <location>
        <begin position="270"/>
        <end position="291"/>
    </location>
</feature>
<feature type="transmembrane region" description="Helical" evidence="1">
    <location>
        <begin position="194"/>
        <end position="221"/>
    </location>
</feature>
<feature type="transmembrane region" description="Helical" evidence="1">
    <location>
        <begin position="329"/>
        <end position="350"/>
    </location>
</feature>
<feature type="transmembrane region" description="Helical" evidence="1">
    <location>
        <begin position="297"/>
        <end position="317"/>
    </location>
</feature>
<dbReference type="PANTHER" id="PTHR38454">
    <property type="entry name" value="INTEGRAL MEMBRANE PROTEIN-RELATED"/>
    <property type="match status" value="1"/>
</dbReference>
<evidence type="ECO:0000256" key="1">
    <source>
        <dbReference type="SAM" id="Phobius"/>
    </source>
</evidence>
<dbReference type="Proteomes" id="UP000275836">
    <property type="component" value="Unassembled WGS sequence"/>
</dbReference>
<protein>
    <submittedName>
        <fullName evidence="2">Glycosyl transferase</fullName>
    </submittedName>
</protein>
<evidence type="ECO:0000313" key="3">
    <source>
        <dbReference type="Proteomes" id="UP000275836"/>
    </source>
</evidence>
<keyword evidence="1" id="KW-0472">Membrane</keyword>
<sequence length="953" mass="106479">MFKGKNWWSRNLLVYLAVFLVVLGLLFGPYFLTGTSFVWQADSISQHVPALVHWQNDLKHLLATGQWPAQWNFQLGIGADYYQTFAYYTLGDIFTYGVAFVSQAHLMAYYNIMIVVRIFLAGIAFLVALHHFTDSRNPWINVTGALAYVFTGYMALSAFSHPYFVNPLIIFPLLIVAIDNLLNPEKPKSKYLYFIIMVAWTLWNNYYFAFIMALGALIFFVVKTTVDKQWLKLTYWLKIILPTIIALLIPMALFLPGLMGLFTSARTNPVFANGLFLYPLSYYLELPATFITNVPGSSFWLTGGFSVLCSMGAIYTLRRFKTYPVLNSVLVISMIMLLSPVFAAVMNGASSPSNRWTFMFTLPMALTVPILLNNLKQMTNRDFYWIIGFFGVAFLSLFYTFNFNFGSKYATVLFIGFAMLVLVYVTRRHPAGLYAIVLLAMFNALTVMQQNRTIDLDPTQSNLLPTKKVEKLIGNQSKYFDENKGETVRTDDGSTLDTADSLQKNASLNRSYIQSPLGNISGMISPAANLAMNGSAHSIETYWSYENGAPAKLFNNIQLLGNSNNDITGNFDRRAVISNVMGIKYWFVNNGGANPPATYKPISDKKINNQTVTKSDDVYPLAYTTDQVVSTKTFNQASPTKKEAYVAQGAVTNALPESTTANQFANQVKSVKIKKSADGKATQTVHYRFTSRNGAEPTGIYLPANADLAGNEVHLEVKNLKFKPFSLYQKATYATNAYKGKTRQAAEADGKTDYTTNTKAFKFNWLRNHANSIGKFVDGYRVTAKYGRTERIFGQRGQNNLSYYSPAKDATLNMGPAKGTSQQQFIPFSFDTLGTYSFDVNVKTIPVDQRFDAVAHQAQANAVPLDIKRDAITGTVNVKKPQILVTSIPYSTGWQSDHNDIINVNDGFVGIKLKTGTNHLNLKYQTPGLHLGLILSVVGIVLLLIFSIVLFFI</sequence>
<feature type="transmembrane region" description="Helical" evidence="1">
    <location>
        <begin position="929"/>
        <end position="952"/>
    </location>
</feature>
<keyword evidence="2" id="KW-0808">Transferase</keyword>
<proteinExistence type="predicted"/>
<organism evidence="2 3">
    <name type="scientific">Weissella viridescens</name>
    <name type="common">Lactobacillus viridescens</name>
    <dbReference type="NCBI Taxonomy" id="1629"/>
    <lineage>
        <taxon>Bacteria</taxon>
        <taxon>Bacillati</taxon>
        <taxon>Bacillota</taxon>
        <taxon>Bacilli</taxon>
        <taxon>Lactobacillales</taxon>
        <taxon>Lactobacillaceae</taxon>
        <taxon>Weissella</taxon>
    </lineage>
</organism>
<feature type="transmembrane region" description="Helical" evidence="1">
    <location>
        <begin position="12"/>
        <end position="32"/>
    </location>
</feature>
<feature type="transmembrane region" description="Helical" evidence="1">
    <location>
        <begin position="432"/>
        <end position="448"/>
    </location>
</feature>
<feature type="transmembrane region" description="Helical" evidence="1">
    <location>
        <begin position="108"/>
        <end position="127"/>
    </location>
</feature>